<name>A0A161LDB0_9BACT</name>
<evidence type="ECO:0000313" key="8">
    <source>
        <dbReference type="Proteomes" id="UP000076586"/>
    </source>
</evidence>
<accession>A0A161LDB0</accession>
<dbReference type="Pfam" id="PF25989">
    <property type="entry name" value="YknX_C"/>
    <property type="match status" value="1"/>
</dbReference>
<dbReference type="OrthoDB" id="9798190at2"/>
<protein>
    <submittedName>
        <fullName evidence="7">RND family efflux transporter, MFP subunit</fullName>
    </submittedName>
</protein>
<dbReference type="Gene3D" id="2.40.30.170">
    <property type="match status" value="1"/>
</dbReference>
<evidence type="ECO:0000259" key="5">
    <source>
        <dbReference type="Pfam" id="PF25954"/>
    </source>
</evidence>
<dbReference type="EMBL" id="BDCR01000001">
    <property type="protein sequence ID" value="GAT61867.1"/>
    <property type="molecule type" value="Genomic_DNA"/>
</dbReference>
<dbReference type="PANTHER" id="PTHR30469">
    <property type="entry name" value="MULTIDRUG RESISTANCE PROTEIN MDTA"/>
    <property type="match status" value="1"/>
</dbReference>
<evidence type="ECO:0000256" key="1">
    <source>
        <dbReference type="ARBA" id="ARBA00009477"/>
    </source>
</evidence>
<dbReference type="STRING" id="681398.PJIAN_1454"/>
<dbReference type="InterPro" id="IPR058637">
    <property type="entry name" value="YknX-like_C"/>
</dbReference>
<gene>
    <name evidence="7" type="ORF">PJIAN_1454</name>
</gene>
<dbReference type="FunFam" id="2.40.30.170:FF:000010">
    <property type="entry name" value="Efflux RND transporter periplasmic adaptor subunit"/>
    <property type="match status" value="1"/>
</dbReference>
<evidence type="ECO:0000259" key="4">
    <source>
        <dbReference type="Pfam" id="PF25917"/>
    </source>
</evidence>
<keyword evidence="2" id="KW-0175">Coiled coil</keyword>
<feature type="domain" description="Multidrug resistance protein MdtA-like barrel-sandwich hybrid" evidence="4">
    <location>
        <begin position="70"/>
        <end position="180"/>
    </location>
</feature>
<dbReference type="SUPFAM" id="SSF111369">
    <property type="entry name" value="HlyD-like secretion proteins"/>
    <property type="match status" value="1"/>
</dbReference>
<sequence>MMTNSFCTFRKRNFFTAAMALSLLIAMVGCSKGKTDTATKKPELVRVETLQKQVINRDMEFSTSLVANEEVNIAPASPGKIEKIFVNVGSRVKQGQLVAQMDPTQLNTTRIQFANLKNDMQRLEALRQAGTVSQQTYDQTKVQYDLTKENLAFLEKNVNLRATISGIISAKNFENGELYSGSPSAATGKAAIVTLVQINPLKANLFVPESFLPQLKQGSKVSVKCDTYPDQTFGAQIARIYPTVDAATRSVQVELKVNNAGEKLKPGMFCRSTIDFGKVEALVVPSQAVLRMQGSNERYVFLENNGKAKRIVVALGKRFDDQTEIISNQLNEGDKLIVTGQNRLIDGVAVTVVK</sequence>
<reference evidence="8" key="1">
    <citation type="submission" date="2016-04" db="EMBL/GenBank/DDBJ databases">
        <title>Draft genome sequence of Paludibacter jiangxiensis strain NM7.</title>
        <authorList>
            <person name="Qiu Y."/>
            <person name="Matsuura N."/>
            <person name="Ohashi A."/>
            <person name="Tourlousse M.D."/>
            <person name="Sekiguchi Y."/>
        </authorList>
    </citation>
    <scope>NUCLEOTIDE SEQUENCE [LARGE SCALE GENOMIC DNA]</scope>
    <source>
        <strain evidence="8">NM7</strain>
    </source>
</reference>
<feature type="domain" description="CusB-like beta-barrel" evidence="5">
    <location>
        <begin position="206"/>
        <end position="273"/>
    </location>
</feature>
<dbReference type="RefSeq" id="WP_084252220.1">
    <property type="nucleotide sequence ID" value="NZ_BDCR01000001.1"/>
</dbReference>
<organism evidence="7 8">
    <name type="scientific">Paludibacter jiangxiensis</name>
    <dbReference type="NCBI Taxonomy" id="681398"/>
    <lineage>
        <taxon>Bacteria</taxon>
        <taxon>Pseudomonadati</taxon>
        <taxon>Bacteroidota</taxon>
        <taxon>Bacteroidia</taxon>
        <taxon>Bacteroidales</taxon>
        <taxon>Paludibacteraceae</taxon>
        <taxon>Paludibacter</taxon>
    </lineage>
</organism>
<feature type="domain" description="YknX-like C-terminal permuted SH3-like" evidence="6">
    <location>
        <begin position="281"/>
        <end position="352"/>
    </location>
</feature>
<dbReference type="Gene3D" id="2.40.50.100">
    <property type="match status" value="1"/>
</dbReference>
<evidence type="ECO:0000256" key="2">
    <source>
        <dbReference type="SAM" id="Coils"/>
    </source>
</evidence>
<dbReference type="Gene3D" id="2.40.420.20">
    <property type="match status" value="1"/>
</dbReference>
<evidence type="ECO:0000259" key="6">
    <source>
        <dbReference type="Pfam" id="PF25989"/>
    </source>
</evidence>
<keyword evidence="8" id="KW-1185">Reference proteome</keyword>
<feature type="signal peptide" evidence="3">
    <location>
        <begin position="1"/>
        <end position="31"/>
    </location>
</feature>
<dbReference type="GO" id="GO:0015562">
    <property type="term" value="F:efflux transmembrane transporter activity"/>
    <property type="evidence" value="ECO:0007669"/>
    <property type="project" value="TreeGrafter"/>
</dbReference>
<dbReference type="NCBIfam" id="TIGR01730">
    <property type="entry name" value="RND_mfp"/>
    <property type="match status" value="1"/>
</dbReference>
<dbReference type="InterPro" id="IPR006143">
    <property type="entry name" value="RND_pump_MFP"/>
</dbReference>
<comment type="caution">
    <text evidence="7">The sequence shown here is derived from an EMBL/GenBank/DDBJ whole genome shotgun (WGS) entry which is preliminary data.</text>
</comment>
<dbReference type="Pfam" id="PF25954">
    <property type="entry name" value="Beta-barrel_RND_2"/>
    <property type="match status" value="1"/>
</dbReference>
<feature type="coiled-coil region" evidence="2">
    <location>
        <begin position="106"/>
        <end position="157"/>
    </location>
</feature>
<keyword evidence="3" id="KW-0732">Signal</keyword>
<feature type="chain" id="PRO_5007824737" evidence="3">
    <location>
        <begin position="32"/>
        <end position="354"/>
    </location>
</feature>
<dbReference type="Proteomes" id="UP000076586">
    <property type="component" value="Unassembled WGS sequence"/>
</dbReference>
<evidence type="ECO:0000256" key="3">
    <source>
        <dbReference type="SAM" id="SignalP"/>
    </source>
</evidence>
<dbReference type="InterPro" id="IPR058625">
    <property type="entry name" value="MdtA-like_BSH"/>
</dbReference>
<proteinExistence type="inferred from homology"/>
<dbReference type="InterPro" id="IPR058792">
    <property type="entry name" value="Beta-barrel_RND_2"/>
</dbReference>
<comment type="similarity">
    <text evidence="1">Belongs to the membrane fusion protein (MFP) (TC 8.A.1) family.</text>
</comment>
<dbReference type="AlphaFoldDB" id="A0A161LDB0"/>
<dbReference type="GO" id="GO:1990281">
    <property type="term" value="C:efflux pump complex"/>
    <property type="evidence" value="ECO:0007669"/>
    <property type="project" value="TreeGrafter"/>
</dbReference>
<dbReference type="Pfam" id="PF25917">
    <property type="entry name" value="BSH_RND"/>
    <property type="match status" value="1"/>
</dbReference>
<evidence type="ECO:0000313" key="7">
    <source>
        <dbReference type="EMBL" id="GAT61867.1"/>
    </source>
</evidence>
<reference evidence="8" key="2">
    <citation type="journal article" date="2017" name="Genome Announc.">
        <title>Draft genome sequence of Paludibacter jiangxiensis NM7(T), a propionate-producing fermentative bacterium.</title>
        <authorList>
            <person name="Qiu Y.-L."/>
            <person name="Tourlousse D.M."/>
            <person name="Matsuura N."/>
            <person name="Ohashi A."/>
            <person name="Sekiguchi Y."/>
        </authorList>
    </citation>
    <scope>NUCLEOTIDE SEQUENCE [LARGE SCALE GENOMIC DNA]</scope>
    <source>
        <strain evidence="8">NM7</strain>
    </source>
</reference>